<dbReference type="InterPro" id="IPR000639">
    <property type="entry name" value="Epox_hydrolase-like"/>
</dbReference>
<comment type="caution">
    <text evidence="3">The sequence shown here is derived from an EMBL/GenBank/DDBJ whole genome shotgun (WGS) entry which is preliminary data.</text>
</comment>
<dbReference type="InterPro" id="IPR050266">
    <property type="entry name" value="AB_hydrolase_sf"/>
</dbReference>
<gene>
    <name evidence="3" type="ORF">EV191_103192</name>
</gene>
<evidence type="ECO:0000313" key="4">
    <source>
        <dbReference type="Proteomes" id="UP000294911"/>
    </source>
</evidence>
<organism evidence="3 4">
    <name type="scientific">Tamaricihabitans halophyticus</name>
    <dbReference type="NCBI Taxonomy" id="1262583"/>
    <lineage>
        <taxon>Bacteria</taxon>
        <taxon>Bacillati</taxon>
        <taxon>Actinomycetota</taxon>
        <taxon>Actinomycetes</taxon>
        <taxon>Pseudonocardiales</taxon>
        <taxon>Pseudonocardiaceae</taxon>
        <taxon>Tamaricihabitans</taxon>
    </lineage>
</organism>
<keyword evidence="4" id="KW-1185">Reference proteome</keyword>
<dbReference type="Pfam" id="PF12697">
    <property type="entry name" value="Abhydrolase_6"/>
    <property type="match status" value="1"/>
</dbReference>
<sequence length="272" mass="29263">MTDVAAQPRQISLPAGEYAYLDVGEGQPIVALHGHFGRASIFAPVAVDIGCRILALDQRGHGHSPSDGDFRLDSYVDDAAAFIAALDLAPVPVLGHSMGGLVAYRLAARYPELVRVLLIEDATVRNDAPTVPNPVLDLSDWPRRAPTRDALATAIEERGIPSGYFMHSAAEFADGWGLLFDYADMVDSQRAHLGDYWSDWLASSCPALLLHGKHSTILASELAREMAGARPNTTLREFADCGHWIHDDDPAGFAAAIRDYLGTDCLDSVAAS</sequence>
<dbReference type="GO" id="GO:0016787">
    <property type="term" value="F:hydrolase activity"/>
    <property type="evidence" value="ECO:0007669"/>
    <property type="project" value="UniProtKB-KW"/>
</dbReference>
<keyword evidence="1" id="KW-0378">Hydrolase</keyword>
<dbReference type="SUPFAM" id="SSF53474">
    <property type="entry name" value="alpha/beta-Hydrolases"/>
    <property type="match status" value="1"/>
</dbReference>
<dbReference type="PANTHER" id="PTHR43798">
    <property type="entry name" value="MONOACYLGLYCEROL LIPASE"/>
    <property type="match status" value="1"/>
</dbReference>
<proteinExistence type="predicted"/>
<dbReference type="EMBL" id="SLXQ01000003">
    <property type="protein sequence ID" value="TCP54151.1"/>
    <property type="molecule type" value="Genomic_DNA"/>
</dbReference>
<evidence type="ECO:0000313" key="3">
    <source>
        <dbReference type="EMBL" id="TCP54151.1"/>
    </source>
</evidence>
<dbReference type="Proteomes" id="UP000294911">
    <property type="component" value="Unassembled WGS sequence"/>
</dbReference>
<dbReference type="AlphaFoldDB" id="A0A4R2R3P4"/>
<dbReference type="InterPro" id="IPR000073">
    <property type="entry name" value="AB_hydrolase_1"/>
</dbReference>
<name>A0A4R2R3P4_9PSEU</name>
<feature type="domain" description="AB hydrolase-1" evidence="2">
    <location>
        <begin position="29"/>
        <end position="256"/>
    </location>
</feature>
<dbReference type="GO" id="GO:0016020">
    <property type="term" value="C:membrane"/>
    <property type="evidence" value="ECO:0007669"/>
    <property type="project" value="TreeGrafter"/>
</dbReference>
<protein>
    <submittedName>
        <fullName evidence="3">Pimeloyl-ACP methyl ester carboxylesterase</fullName>
    </submittedName>
</protein>
<dbReference type="InterPro" id="IPR029058">
    <property type="entry name" value="AB_hydrolase_fold"/>
</dbReference>
<accession>A0A4R2R3P4</accession>
<dbReference type="PRINTS" id="PR00111">
    <property type="entry name" value="ABHYDROLASE"/>
</dbReference>
<evidence type="ECO:0000259" key="2">
    <source>
        <dbReference type="Pfam" id="PF12697"/>
    </source>
</evidence>
<dbReference type="PRINTS" id="PR00412">
    <property type="entry name" value="EPOXHYDRLASE"/>
</dbReference>
<dbReference type="RefSeq" id="WP_243658889.1">
    <property type="nucleotide sequence ID" value="NZ_SLXQ01000003.1"/>
</dbReference>
<reference evidence="3 4" key="1">
    <citation type="submission" date="2019-03" db="EMBL/GenBank/DDBJ databases">
        <title>Genomic Encyclopedia of Type Strains, Phase IV (KMG-IV): sequencing the most valuable type-strain genomes for metagenomic binning, comparative biology and taxonomic classification.</title>
        <authorList>
            <person name="Goeker M."/>
        </authorList>
    </citation>
    <scope>NUCLEOTIDE SEQUENCE [LARGE SCALE GENOMIC DNA]</scope>
    <source>
        <strain evidence="3 4">DSM 45765</strain>
    </source>
</reference>
<dbReference type="PANTHER" id="PTHR43798:SF31">
    <property type="entry name" value="AB HYDROLASE SUPERFAMILY PROTEIN YCLE"/>
    <property type="match status" value="1"/>
</dbReference>
<evidence type="ECO:0000256" key="1">
    <source>
        <dbReference type="ARBA" id="ARBA00022801"/>
    </source>
</evidence>
<dbReference type="Gene3D" id="3.40.50.1820">
    <property type="entry name" value="alpha/beta hydrolase"/>
    <property type="match status" value="1"/>
</dbReference>